<dbReference type="FunFam" id="3.90.70.10:FF:000029">
    <property type="entry name" value="ubiquitin carboxyl-terminal hydrolase 48 isoform X1"/>
    <property type="match status" value="1"/>
</dbReference>
<dbReference type="Gene3D" id="3.90.70.10">
    <property type="entry name" value="Cysteine proteinases"/>
    <property type="match status" value="1"/>
</dbReference>
<dbReference type="SUPFAM" id="SSF54236">
    <property type="entry name" value="Ubiquitin-like"/>
    <property type="match status" value="1"/>
</dbReference>
<dbReference type="InterPro" id="IPR033841">
    <property type="entry name" value="Pep_USP48"/>
</dbReference>
<dbReference type="EC" id="3.4.19.12" evidence="5"/>
<dbReference type="PROSITE" id="PS00973">
    <property type="entry name" value="USP_2"/>
    <property type="match status" value="1"/>
</dbReference>
<keyword evidence="19" id="KW-1185">Reference proteome</keyword>
<protein>
    <recommendedName>
        <fullName evidence="13">Ubiquitin carboxyl-terminal hydrolase 48</fullName>
        <ecNumber evidence="5">3.4.19.12</ecNumber>
    </recommendedName>
</protein>
<evidence type="ECO:0000256" key="7">
    <source>
        <dbReference type="ARBA" id="ARBA00022670"/>
    </source>
</evidence>
<dbReference type="AlphaFoldDB" id="A0A5E4NJ67"/>
<evidence type="ECO:0000256" key="10">
    <source>
        <dbReference type="ARBA" id="ARBA00022801"/>
    </source>
</evidence>
<dbReference type="GO" id="GO:0005829">
    <property type="term" value="C:cytosol"/>
    <property type="evidence" value="ECO:0007669"/>
    <property type="project" value="TreeGrafter"/>
</dbReference>
<reference evidence="18 19" key="1">
    <citation type="submission" date="2019-08" db="EMBL/GenBank/DDBJ databases">
        <authorList>
            <person name="Alioto T."/>
            <person name="Alioto T."/>
            <person name="Gomez Garrido J."/>
        </authorList>
    </citation>
    <scope>NUCLEOTIDE SEQUENCE [LARGE SCALE GENOMIC DNA]</scope>
</reference>
<keyword evidence="8" id="KW-0677">Repeat</keyword>
<keyword evidence="14" id="KW-0175">Coiled coil</keyword>
<keyword evidence="6" id="KW-0963">Cytoplasm</keyword>
<feature type="compositionally biased region" description="Basic and acidic residues" evidence="15">
    <location>
        <begin position="798"/>
        <end position="810"/>
    </location>
</feature>
<comment type="subcellular location">
    <subcellularLocation>
        <location evidence="3">Cytoplasm</location>
    </subcellularLocation>
    <subcellularLocation>
        <location evidence="2">Nucleus</location>
    </subcellularLocation>
</comment>
<dbReference type="InterPro" id="IPR028889">
    <property type="entry name" value="USP"/>
</dbReference>
<evidence type="ECO:0000256" key="12">
    <source>
        <dbReference type="ARBA" id="ARBA00023242"/>
    </source>
</evidence>
<evidence type="ECO:0000256" key="13">
    <source>
        <dbReference type="ARBA" id="ARBA00035173"/>
    </source>
</evidence>
<comment type="catalytic activity">
    <reaction evidence="1">
        <text>Thiol-dependent hydrolysis of ester, thioester, amide, peptide and isopeptide bonds formed by the C-terminal Gly of ubiquitin (a 76-residue protein attached to proteins as an intracellular targeting signal).</text>
        <dbReference type="EC" id="3.4.19.12"/>
    </reaction>
</comment>
<evidence type="ECO:0000256" key="15">
    <source>
        <dbReference type="SAM" id="MobiDB-lite"/>
    </source>
</evidence>
<evidence type="ECO:0000256" key="11">
    <source>
        <dbReference type="ARBA" id="ARBA00022807"/>
    </source>
</evidence>
<dbReference type="PANTHER" id="PTHR24006:SF722">
    <property type="entry name" value="UBIQUITIN CARBOXYL-TERMINAL HYDROLASE 48"/>
    <property type="match status" value="1"/>
</dbReference>
<evidence type="ECO:0000256" key="3">
    <source>
        <dbReference type="ARBA" id="ARBA00004496"/>
    </source>
</evidence>
<dbReference type="InterPro" id="IPR044743">
    <property type="entry name" value="Ubl_USP48"/>
</dbReference>
<dbReference type="CDD" id="cd02668">
    <property type="entry name" value="Peptidase_C19L"/>
    <property type="match status" value="1"/>
</dbReference>
<dbReference type="OrthoDB" id="289038at2759"/>
<evidence type="ECO:0000256" key="5">
    <source>
        <dbReference type="ARBA" id="ARBA00012759"/>
    </source>
</evidence>
<evidence type="ECO:0000259" key="17">
    <source>
        <dbReference type="PROSITE" id="PS50235"/>
    </source>
</evidence>
<comment type="similarity">
    <text evidence="4">Belongs to the peptidase C19 family.</text>
</comment>
<dbReference type="GO" id="GO:0016579">
    <property type="term" value="P:protein deubiquitination"/>
    <property type="evidence" value="ECO:0007669"/>
    <property type="project" value="InterPro"/>
</dbReference>
<dbReference type="SUPFAM" id="SSF54001">
    <property type="entry name" value="Cysteine proteinases"/>
    <property type="match status" value="1"/>
</dbReference>
<evidence type="ECO:0000313" key="19">
    <source>
        <dbReference type="Proteomes" id="UP000325440"/>
    </source>
</evidence>
<dbReference type="SUPFAM" id="SSF143791">
    <property type="entry name" value="DUSP-like"/>
    <property type="match status" value="2"/>
</dbReference>
<dbReference type="EMBL" id="CABPRJ010001951">
    <property type="protein sequence ID" value="VVC42411.1"/>
    <property type="molecule type" value="Genomic_DNA"/>
</dbReference>
<dbReference type="GO" id="GO:0005634">
    <property type="term" value="C:nucleus"/>
    <property type="evidence" value="ECO:0007669"/>
    <property type="project" value="UniProtKB-SubCell"/>
</dbReference>
<evidence type="ECO:0000313" key="18">
    <source>
        <dbReference type="EMBL" id="VVC42411.1"/>
    </source>
</evidence>
<proteinExistence type="inferred from homology"/>
<evidence type="ECO:0000259" key="16">
    <source>
        <dbReference type="PROSITE" id="PS50053"/>
    </source>
</evidence>
<evidence type="ECO:0000256" key="6">
    <source>
        <dbReference type="ARBA" id="ARBA00022490"/>
    </source>
</evidence>
<dbReference type="Gene3D" id="3.10.20.90">
    <property type="entry name" value="Phosphatidylinositol 3-kinase Catalytic Subunit, Chain A, domain 1"/>
    <property type="match status" value="1"/>
</dbReference>
<feature type="coiled-coil region" evidence="14">
    <location>
        <begin position="745"/>
        <end position="772"/>
    </location>
</feature>
<feature type="domain" description="USP" evidence="17">
    <location>
        <begin position="90"/>
        <end position="430"/>
    </location>
</feature>
<evidence type="ECO:0000256" key="8">
    <source>
        <dbReference type="ARBA" id="ARBA00022737"/>
    </source>
</evidence>
<keyword evidence="7 18" id="KW-0645">Protease</keyword>
<dbReference type="InterPro" id="IPR029071">
    <property type="entry name" value="Ubiquitin-like_domsf"/>
</dbReference>
<feature type="region of interest" description="Disordered" evidence="15">
    <location>
        <begin position="787"/>
        <end position="810"/>
    </location>
</feature>
<sequence>MSKKKDLEKRNQWSWADNIHPNDLDHDHVLKAYRIGLPKCKPLACRRNCKNNPYCLSGLGEQRWLQDKVRTPVTDYEDPELERRQNNTFVGLKNLGATCYINSLLQLWFHNINFRKAIFNWKPEEDSTERQNKSLFTENSYSPETSVGHLQLVFALMQFGKQRSVDPEDFIKTLRINTALQQDAHEFSNLFLSVLENKFSTQSDASVRDMVKDNFLGEYKYVTTCSKCKTKSTRPSTFYELDLNIKGHKTLNDSLQEFLKEEHLTGDDQYYCDHCGSKQDAVRKICLTALPPVLNIQLMRFVYDRQTMQKKKLNTYLQFSQTLDMAQYLNLSNQLDESSKDSYMYNLCAVLIHKGSSAYSGHYVAHIKDIAAEEWYKINDENVEKLKGKGLNLCTEDEFKVNGSKVIKVPKIQKGMLQTNNAYMLVYMHTSMVTKLKTESYNWKLSPRLNYLVDSRNNSFESTILNIKTNREFVEDKDKAFVEQMLNLITEMNSIVLKEEEREAISLQWLNYWFKITPNQSVKEINNRAILCKHDLLDPDKMHETKYIRTELADKLYAIYHGGPRLKLSLSLCWKCVRNKCALLYTKNLTTEQNKSINTILQNCTSKDLNQETSYWVGKDSLKSWRRMYLELFEYYADNRDILPNTALPLNPDLLSAVYNSSNLNKIKEEKFPCSKENNYSDNVTGGTTLDSIDECLKLVRLFVYKKDSIYNILNLTDYTGFSYSLNELQSVLIEMLTAMSKVIAKKANDELAANEERNNEQNKLKNAIENDSFKIKTEFEVKTEYELKDDADDDNSHEEKDKHDDSDSLDNKNDIECMSWVFNEDITCSHGNLTIENNTRRLVPDSVWEILHSYFPKAPEFAKNTEPCNLCRNMHNEDEITKNQHRQSAITEKELLSDLLWNKKRPIPSQENSPYPCVSKDFLESWRKFVRNPSKELRPHSIVNETLLCKEHVGLLFEPPSNLYSTEQNPIALLTRDEWDILSKCYNPDYGVYLYFNEQGTFTNSRPAICEPCRKRRLDEEKREQLKYSKAKIFVKVIEKEGRENNFKYNAVDDKDELWSNCSKKIKLDTGVTVNGGCSSVGVTVPVDVNTGVATGISEIGIRRSARNRRPRGEMIVVSSNDTLLDLKMKIMGTFNVMPNDQHLITSEGIQLKDNEATLADLAILPDSLILATFDEPTEDLPEFVAEEEAGFKGTELMS</sequence>
<evidence type="ECO:0000256" key="1">
    <source>
        <dbReference type="ARBA" id="ARBA00000707"/>
    </source>
</evidence>
<evidence type="ECO:0000256" key="14">
    <source>
        <dbReference type="SAM" id="Coils"/>
    </source>
</evidence>
<accession>A0A5E4NJ67</accession>
<dbReference type="InterPro" id="IPR001394">
    <property type="entry name" value="Peptidase_C19_UCH"/>
</dbReference>
<dbReference type="InterPro" id="IPR018200">
    <property type="entry name" value="USP_CS"/>
</dbReference>
<dbReference type="Pfam" id="PF00443">
    <property type="entry name" value="UCH"/>
    <property type="match status" value="1"/>
</dbReference>
<keyword evidence="12" id="KW-0539">Nucleus</keyword>
<keyword evidence="10" id="KW-0378">Hydrolase</keyword>
<feature type="domain" description="Ubiquitin-like" evidence="16">
    <location>
        <begin position="1099"/>
        <end position="1180"/>
    </location>
</feature>
<dbReference type="GO" id="GO:0006508">
    <property type="term" value="P:proteolysis"/>
    <property type="evidence" value="ECO:0007669"/>
    <property type="project" value="UniProtKB-KW"/>
</dbReference>
<dbReference type="InterPro" id="IPR000626">
    <property type="entry name" value="Ubiquitin-like_dom"/>
</dbReference>
<evidence type="ECO:0000256" key="2">
    <source>
        <dbReference type="ARBA" id="ARBA00004123"/>
    </source>
</evidence>
<organism evidence="18 19">
    <name type="scientific">Cinara cedri</name>
    <dbReference type="NCBI Taxonomy" id="506608"/>
    <lineage>
        <taxon>Eukaryota</taxon>
        <taxon>Metazoa</taxon>
        <taxon>Ecdysozoa</taxon>
        <taxon>Arthropoda</taxon>
        <taxon>Hexapoda</taxon>
        <taxon>Insecta</taxon>
        <taxon>Pterygota</taxon>
        <taxon>Neoptera</taxon>
        <taxon>Paraneoptera</taxon>
        <taxon>Hemiptera</taxon>
        <taxon>Sternorrhyncha</taxon>
        <taxon>Aphidomorpha</taxon>
        <taxon>Aphidoidea</taxon>
        <taxon>Aphididae</taxon>
        <taxon>Lachninae</taxon>
        <taxon>Cinara</taxon>
    </lineage>
</organism>
<dbReference type="PROSITE" id="PS50235">
    <property type="entry name" value="USP_3"/>
    <property type="match status" value="1"/>
</dbReference>
<dbReference type="InterPro" id="IPR035927">
    <property type="entry name" value="DUSP-like_sf"/>
</dbReference>
<dbReference type="InterPro" id="IPR038765">
    <property type="entry name" value="Papain-like_cys_pep_sf"/>
</dbReference>
<dbReference type="GO" id="GO:0004843">
    <property type="term" value="F:cysteine-type deubiquitinase activity"/>
    <property type="evidence" value="ECO:0007669"/>
    <property type="project" value="UniProtKB-EC"/>
</dbReference>
<gene>
    <name evidence="18" type="ORF">CINCED_3A002672</name>
</gene>
<dbReference type="PROSITE" id="PS50053">
    <property type="entry name" value="UBIQUITIN_2"/>
    <property type="match status" value="1"/>
</dbReference>
<dbReference type="PROSITE" id="PS00972">
    <property type="entry name" value="USP_1"/>
    <property type="match status" value="1"/>
</dbReference>
<dbReference type="CDD" id="cd01795">
    <property type="entry name" value="Ubl_USP48"/>
    <property type="match status" value="1"/>
</dbReference>
<dbReference type="PANTHER" id="PTHR24006">
    <property type="entry name" value="UBIQUITIN CARBOXYL-TERMINAL HYDROLASE"/>
    <property type="match status" value="1"/>
</dbReference>
<evidence type="ECO:0000256" key="9">
    <source>
        <dbReference type="ARBA" id="ARBA00022786"/>
    </source>
</evidence>
<keyword evidence="9" id="KW-0833">Ubl conjugation pathway</keyword>
<name>A0A5E4NJ67_9HEMI</name>
<dbReference type="GO" id="GO:0004197">
    <property type="term" value="F:cysteine-type endopeptidase activity"/>
    <property type="evidence" value="ECO:0007669"/>
    <property type="project" value="InterPro"/>
</dbReference>
<dbReference type="Proteomes" id="UP000325440">
    <property type="component" value="Unassembled WGS sequence"/>
</dbReference>
<evidence type="ECO:0000256" key="4">
    <source>
        <dbReference type="ARBA" id="ARBA00009085"/>
    </source>
</evidence>
<keyword evidence="11" id="KW-0788">Thiol protease</keyword>
<dbReference type="InterPro" id="IPR050164">
    <property type="entry name" value="Peptidase_C19"/>
</dbReference>